<dbReference type="GO" id="GO:0003677">
    <property type="term" value="F:DNA binding"/>
    <property type="evidence" value="ECO:0007669"/>
    <property type="project" value="InterPro"/>
</dbReference>
<dbReference type="PROSITE" id="PS51031">
    <property type="entry name" value="BESS"/>
    <property type="match status" value="1"/>
</dbReference>
<keyword evidence="6" id="KW-1185">Reference proteome</keyword>
<gene>
    <name evidence="5" type="ORF">PAPOLLO_LOCUS21771</name>
</gene>
<name>A0A8S3XZI7_PARAO</name>
<reference evidence="5" key="1">
    <citation type="submission" date="2021-04" db="EMBL/GenBank/DDBJ databases">
        <authorList>
            <person name="Tunstrom K."/>
        </authorList>
    </citation>
    <scope>NUCLEOTIDE SEQUENCE</scope>
</reference>
<dbReference type="Proteomes" id="UP000691718">
    <property type="component" value="Unassembled WGS sequence"/>
</dbReference>
<feature type="region of interest" description="Disordered" evidence="3">
    <location>
        <begin position="122"/>
        <end position="144"/>
    </location>
</feature>
<feature type="coiled-coil region" evidence="2">
    <location>
        <begin position="31"/>
        <end position="72"/>
    </location>
</feature>
<dbReference type="GO" id="GO:0005634">
    <property type="term" value="C:nucleus"/>
    <property type="evidence" value="ECO:0007669"/>
    <property type="project" value="UniProtKB-SubCell"/>
</dbReference>
<comment type="caution">
    <text evidence="5">The sequence shown here is derived from an EMBL/GenBank/DDBJ whole genome shotgun (WGS) entry which is preliminary data.</text>
</comment>
<evidence type="ECO:0000259" key="4">
    <source>
        <dbReference type="PROSITE" id="PS51031"/>
    </source>
</evidence>
<evidence type="ECO:0000313" key="6">
    <source>
        <dbReference type="Proteomes" id="UP000691718"/>
    </source>
</evidence>
<evidence type="ECO:0000256" key="1">
    <source>
        <dbReference type="PROSITE-ProRule" id="PRU00371"/>
    </source>
</evidence>
<dbReference type="EMBL" id="CAJQZP010001342">
    <property type="protein sequence ID" value="CAG5039991.1"/>
    <property type="molecule type" value="Genomic_DNA"/>
</dbReference>
<evidence type="ECO:0000313" key="5">
    <source>
        <dbReference type="EMBL" id="CAG5039991.1"/>
    </source>
</evidence>
<keyword evidence="1" id="KW-0539">Nucleus</keyword>
<evidence type="ECO:0000256" key="2">
    <source>
        <dbReference type="SAM" id="Coils"/>
    </source>
</evidence>
<proteinExistence type="predicted"/>
<dbReference type="AlphaFoldDB" id="A0A8S3XZI7"/>
<accession>A0A8S3XZI7</accession>
<protein>
    <submittedName>
        <fullName evidence="5">(apollo) hypothetical protein</fullName>
    </submittedName>
</protein>
<dbReference type="InterPro" id="IPR004210">
    <property type="entry name" value="BESS_motif"/>
</dbReference>
<keyword evidence="2" id="KW-0175">Coiled coil</keyword>
<sequence>MMITIRKEVSDQIAKLKSEFTVTTDFLAKEQRDVKAEIKTLSDKVRKFEDEKTQLQSELSQMNKTLQVLEKENHNNKSSRNCNIENQSELDNAASVTQEYGEQINAIEETALVTQHVNDNTTVTQRPWSQKRKNTQRQSPQQTSQFEKELLVLLSKQTPDLSSDDLAFFSSLGPILNSFDLYQKLEFRTRVLKVAKDIQNMYQTPSSILTSIENVTSPDEYRPHTSTLQTPNDYQTETAGYQTQMAGYQTQTGYQTTNNSVCDDNEHQ</sequence>
<comment type="subcellular location">
    <subcellularLocation>
        <location evidence="1">Nucleus</location>
    </subcellularLocation>
</comment>
<feature type="domain" description="BESS" evidence="4">
    <location>
        <begin position="162"/>
        <end position="201"/>
    </location>
</feature>
<organism evidence="5 6">
    <name type="scientific">Parnassius apollo</name>
    <name type="common">Apollo butterfly</name>
    <name type="synonym">Papilio apollo</name>
    <dbReference type="NCBI Taxonomy" id="110799"/>
    <lineage>
        <taxon>Eukaryota</taxon>
        <taxon>Metazoa</taxon>
        <taxon>Ecdysozoa</taxon>
        <taxon>Arthropoda</taxon>
        <taxon>Hexapoda</taxon>
        <taxon>Insecta</taxon>
        <taxon>Pterygota</taxon>
        <taxon>Neoptera</taxon>
        <taxon>Endopterygota</taxon>
        <taxon>Lepidoptera</taxon>
        <taxon>Glossata</taxon>
        <taxon>Ditrysia</taxon>
        <taxon>Papilionoidea</taxon>
        <taxon>Papilionidae</taxon>
        <taxon>Parnassiinae</taxon>
        <taxon>Parnassini</taxon>
        <taxon>Parnassius</taxon>
        <taxon>Parnassius</taxon>
    </lineage>
</organism>
<evidence type="ECO:0000256" key="3">
    <source>
        <dbReference type="SAM" id="MobiDB-lite"/>
    </source>
</evidence>